<dbReference type="AlphaFoldDB" id="A0A5E8CM04"/>
<gene>
    <name evidence="1" type="ORF">CPAV1605_917</name>
</gene>
<organism evidence="1">
    <name type="scientific">seawater metagenome</name>
    <dbReference type="NCBI Taxonomy" id="1561972"/>
    <lineage>
        <taxon>unclassified sequences</taxon>
        <taxon>metagenomes</taxon>
        <taxon>ecological metagenomes</taxon>
    </lineage>
</organism>
<protein>
    <submittedName>
        <fullName evidence="1">Uncharacterized protein</fullName>
    </submittedName>
</protein>
<sequence length="29" mass="3619">MGNKSTKYKEKIYPTFVKFNYEKTCNNRW</sequence>
<name>A0A5E8CM04_9ZZZZ</name>
<dbReference type="EMBL" id="CABVLZ010000004">
    <property type="protein sequence ID" value="VVU95192.1"/>
    <property type="molecule type" value="Genomic_DNA"/>
</dbReference>
<proteinExistence type="predicted"/>
<accession>A0A5E8CM04</accession>
<reference evidence="1" key="1">
    <citation type="submission" date="2019-09" db="EMBL/GenBank/DDBJ databases">
        <authorList>
            <person name="Needham M D."/>
        </authorList>
    </citation>
    <scope>NUCLEOTIDE SEQUENCE</scope>
</reference>
<evidence type="ECO:0000313" key="1">
    <source>
        <dbReference type="EMBL" id="VVU95192.1"/>
    </source>
</evidence>